<dbReference type="Gene3D" id="3.30.750.24">
    <property type="entry name" value="STAS domain"/>
    <property type="match status" value="1"/>
</dbReference>
<dbReference type="Pfam" id="PF04539">
    <property type="entry name" value="Sigma70_r3"/>
    <property type="match status" value="1"/>
</dbReference>
<reference evidence="6" key="1">
    <citation type="submission" date="2022-12" db="EMBL/GenBank/DDBJ databases">
        <title>New Phytohabitans aurantiacus sp. RD004123 nov., an actinomycete isolated from soil.</title>
        <authorList>
            <person name="Triningsih D.W."/>
            <person name="Harunari E."/>
            <person name="Igarashi Y."/>
        </authorList>
    </citation>
    <scope>NUCLEOTIDE SEQUENCE</scope>
    <source>
        <strain evidence="6">RD004123</strain>
    </source>
</reference>
<evidence type="ECO:0000256" key="1">
    <source>
        <dbReference type="ARBA" id="ARBA00023015"/>
    </source>
</evidence>
<feature type="domain" description="STAS" evidence="5">
    <location>
        <begin position="287"/>
        <end position="376"/>
    </location>
</feature>
<dbReference type="InterPro" id="IPR014284">
    <property type="entry name" value="RNA_pol_sigma-70_dom"/>
</dbReference>
<dbReference type="NCBIfam" id="TIGR02937">
    <property type="entry name" value="sigma70-ECF"/>
    <property type="match status" value="1"/>
</dbReference>
<dbReference type="Gene3D" id="1.20.120.1810">
    <property type="match status" value="1"/>
</dbReference>
<dbReference type="PANTHER" id="PTHR30385:SF4">
    <property type="entry name" value="RNA POLYMERASE SIGMA-E FACTOR"/>
    <property type="match status" value="1"/>
</dbReference>
<dbReference type="InterPro" id="IPR013325">
    <property type="entry name" value="RNA_pol_sigma_r2"/>
</dbReference>
<dbReference type="NCBIfam" id="TIGR02980">
    <property type="entry name" value="SigBFG"/>
    <property type="match status" value="1"/>
</dbReference>
<dbReference type="InterPro" id="IPR007627">
    <property type="entry name" value="RNA_pol_sigma70_r2"/>
</dbReference>
<comment type="caution">
    <text evidence="6">The sequence shown here is derived from an EMBL/GenBank/DDBJ whole genome shotgun (WGS) entry which is preliminary data.</text>
</comment>
<evidence type="ECO:0000313" key="7">
    <source>
        <dbReference type="Proteomes" id="UP001144280"/>
    </source>
</evidence>
<evidence type="ECO:0000259" key="5">
    <source>
        <dbReference type="PROSITE" id="PS50801"/>
    </source>
</evidence>
<dbReference type="InterPro" id="IPR000943">
    <property type="entry name" value="RNA_pol_sigma70"/>
</dbReference>
<dbReference type="PRINTS" id="PR00046">
    <property type="entry name" value="SIGMA70FCT"/>
</dbReference>
<dbReference type="Pfam" id="PF04542">
    <property type="entry name" value="Sigma70_r2"/>
    <property type="match status" value="1"/>
</dbReference>
<dbReference type="CDD" id="cd06171">
    <property type="entry name" value="Sigma70_r4"/>
    <property type="match status" value="1"/>
</dbReference>
<dbReference type="SUPFAM" id="SSF88659">
    <property type="entry name" value="Sigma3 and sigma4 domains of RNA polymerase sigma factors"/>
    <property type="match status" value="2"/>
</dbReference>
<proteinExistence type="predicted"/>
<protein>
    <recommendedName>
        <fullName evidence="5">STAS domain-containing protein</fullName>
    </recommendedName>
</protein>
<dbReference type="SUPFAM" id="SSF52091">
    <property type="entry name" value="SpoIIaa-like"/>
    <property type="match status" value="1"/>
</dbReference>
<dbReference type="EMBL" id="BSDI01000033">
    <property type="protein sequence ID" value="GLI00562.1"/>
    <property type="molecule type" value="Genomic_DNA"/>
</dbReference>
<dbReference type="InterPro" id="IPR007630">
    <property type="entry name" value="RNA_pol_sigma70_r4"/>
</dbReference>
<evidence type="ECO:0000256" key="4">
    <source>
        <dbReference type="ARBA" id="ARBA00023163"/>
    </source>
</evidence>
<dbReference type="PROSITE" id="PS50801">
    <property type="entry name" value="STAS"/>
    <property type="match status" value="1"/>
</dbReference>
<dbReference type="InterPro" id="IPR036388">
    <property type="entry name" value="WH-like_DNA-bd_sf"/>
</dbReference>
<dbReference type="Gene3D" id="1.10.10.10">
    <property type="entry name" value="Winged helix-like DNA-binding domain superfamily/Winged helix DNA-binding domain"/>
    <property type="match status" value="2"/>
</dbReference>
<organism evidence="6 7">
    <name type="scientific">Phytohabitans aurantiacus</name>
    <dbReference type="NCBI Taxonomy" id="3016789"/>
    <lineage>
        <taxon>Bacteria</taxon>
        <taxon>Bacillati</taxon>
        <taxon>Actinomycetota</taxon>
        <taxon>Actinomycetes</taxon>
        <taxon>Micromonosporales</taxon>
        <taxon>Micromonosporaceae</taxon>
    </lineage>
</organism>
<keyword evidence="7" id="KW-1185">Reference proteome</keyword>
<dbReference type="Proteomes" id="UP001144280">
    <property type="component" value="Unassembled WGS sequence"/>
</dbReference>
<dbReference type="Pfam" id="PF04545">
    <property type="entry name" value="Sigma70_r4"/>
    <property type="match status" value="1"/>
</dbReference>
<dbReference type="InterPro" id="IPR036513">
    <property type="entry name" value="STAS_dom_sf"/>
</dbReference>
<sequence length="376" mass="41388">MRVGVDDGRIDLDQEAMRYGERVARAPATRAAVRAEFVELCLPLAHRLARRYRDRGEPFADLEQVARLGLIKAVDRYDPVRGSFTAFATVTILGELRKHFRDRTWGVRAPRRMQELIGQIRQAGSDLTNTLARAPNATELADRLHTSADEVDAALLSAESYTLLSLNSPLSGNGSGDGTAERGDLIGEVDGELAAVDDRLTLRALLDRLPERERRILVMRFYGSLTQSEIAERCGISQMHVSRLLSNTLTWLRHAMLSDTPPQWSDAHHSTLDNHRLDVTTASSGYGTLTVAIAGEIDRDNADELRRAIFDALARRPTTLLLQMATVPFIDAAGVAALAAGYQEARRSAVTVGLRGVQPHVRRVLAVARLPLRFGG</sequence>
<keyword evidence="4" id="KW-0804">Transcription</keyword>
<dbReference type="CDD" id="cd07043">
    <property type="entry name" value="STAS_anti-anti-sigma_factors"/>
    <property type="match status" value="1"/>
</dbReference>
<name>A0ABQ5R2Y4_9ACTN</name>
<keyword evidence="1" id="KW-0805">Transcription regulation</keyword>
<dbReference type="InterPro" id="IPR002645">
    <property type="entry name" value="STAS_dom"/>
</dbReference>
<keyword evidence="2" id="KW-0731">Sigma factor</keyword>
<dbReference type="PANTHER" id="PTHR30385">
    <property type="entry name" value="SIGMA FACTOR F FLAGELLAR"/>
    <property type="match status" value="1"/>
</dbReference>
<evidence type="ECO:0000256" key="3">
    <source>
        <dbReference type="ARBA" id="ARBA00023125"/>
    </source>
</evidence>
<dbReference type="Pfam" id="PF01740">
    <property type="entry name" value="STAS"/>
    <property type="match status" value="1"/>
</dbReference>
<dbReference type="InterPro" id="IPR007624">
    <property type="entry name" value="RNA_pol_sigma70_r3"/>
</dbReference>
<accession>A0ABQ5R2Y4</accession>
<gene>
    <name evidence="6" type="ORF">Pa4123_58380</name>
</gene>
<evidence type="ECO:0000313" key="6">
    <source>
        <dbReference type="EMBL" id="GLI00562.1"/>
    </source>
</evidence>
<dbReference type="InterPro" id="IPR013324">
    <property type="entry name" value="RNA_pol_sigma_r3/r4-like"/>
</dbReference>
<dbReference type="InterPro" id="IPR014322">
    <property type="entry name" value="RNA_pol_sigma-B/F/G"/>
</dbReference>
<evidence type="ECO:0000256" key="2">
    <source>
        <dbReference type="ARBA" id="ARBA00023082"/>
    </source>
</evidence>
<keyword evidence="3" id="KW-0238">DNA-binding</keyword>
<dbReference type="SUPFAM" id="SSF88946">
    <property type="entry name" value="Sigma2 domain of RNA polymerase sigma factors"/>
    <property type="match status" value="1"/>
</dbReference>